<dbReference type="PANTHER" id="PTHR36112">
    <property type="entry name" value="RIBOSOMAL RNA SMALL SUBUNIT METHYLTRANSFERASE J"/>
    <property type="match status" value="1"/>
</dbReference>
<dbReference type="PANTHER" id="PTHR36112:SF1">
    <property type="entry name" value="RIBOSOMAL RNA SMALL SUBUNIT METHYLTRANSFERASE J"/>
    <property type="match status" value="1"/>
</dbReference>
<evidence type="ECO:0000313" key="1">
    <source>
        <dbReference type="EMBL" id="MDQ0418529.1"/>
    </source>
</evidence>
<proteinExistence type="predicted"/>
<dbReference type="SUPFAM" id="SSF53335">
    <property type="entry name" value="S-adenosyl-L-methionine-dependent methyltransferases"/>
    <property type="match status" value="1"/>
</dbReference>
<dbReference type="InterPro" id="IPR007536">
    <property type="entry name" value="16SrRNA_methylTrfase_J"/>
</dbReference>
<keyword evidence="2" id="KW-1185">Reference proteome</keyword>
<accession>A0AAJ1THF9</accession>
<dbReference type="Gene3D" id="3.40.50.150">
    <property type="entry name" value="Vaccinia Virus protein VP39"/>
    <property type="match status" value="1"/>
</dbReference>
<evidence type="ECO:0000313" key="2">
    <source>
        <dbReference type="Proteomes" id="UP001238450"/>
    </source>
</evidence>
<protein>
    <submittedName>
        <fullName evidence="1">16S rRNA G966 N2-methylase RsmD</fullName>
    </submittedName>
</protein>
<dbReference type="AlphaFoldDB" id="A0AAJ1THF9"/>
<dbReference type="Proteomes" id="UP001238450">
    <property type="component" value="Unassembled WGS sequence"/>
</dbReference>
<dbReference type="InterPro" id="IPR029063">
    <property type="entry name" value="SAM-dependent_MTases_sf"/>
</dbReference>
<organism evidence="1 2">
    <name type="scientific">Croceifilum oryzae</name>
    <dbReference type="NCBI Taxonomy" id="1553429"/>
    <lineage>
        <taxon>Bacteria</taxon>
        <taxon>Bacillati</taxon>
        <taxon>Bacillota</taxon>
        <taxon>Bacilli</taxon>
        <taxon>Bacillales</taxon>
        <taxon>Thermoactinomycetaceae</taxon>
        <taxon>Croceifilum</taxon>
    </lineage>
</organism>
<comment type="caution">
    <text evidence="1">The sequence shown here is derived from an EMBL/GenBank/DDBJ whole genome shotgun (WGS) entry which is preliminary data.</text>
</comment>
<dbReference type="GO" id="GO:0008990">
    <property type="term" value="F:rRNA (guanine-N2-)-methyltransferase activity"/>
    <property type="evidence" value="ECO:0007669"/>
    <property type="project" value="InterPro"/>
</dbReference>
<name>A0AAJ1THF9_9BACL</name>
<gene>
    <name evidence="1" type="ORF">J2Z48_002732</name>
</gene>
<sequence length="241" mass="27033">MAGELAVPYQERHRLSLPGLFDQADRDEVILITKKGWRYERKDGHSFHFHPNTSALRIKNLARGESDSLVKFAELQSGDHVLDCTLGMASDAIVASYAVGESGRVVGLESEPVLAQMVRQGLKTMITNRTRLDAAMRRVEVMGQDYRDTLPNMKNDSFDVVIFDPMFRETIKTSSAMQVLKPLANPVALDQESVQHAVRVARRLVMLKERPGSGEFERLGFTIVKESSQFAWGVIRKSDSP</sequence>
<dbReference type="EMBL" id="JAUSUV010000013">
    <property type="protein sequence ID" value="MDQ0418529.1"/>
    <property type="molecule type" value="Genomic_DNA"/>
</dbReference>
<reference evidence="1 2" key="1">
    <citation type="submission" date="2023-07" db="EMBL/GenBank/DDBJ databases">
        <title>Genomic Encyclopedia of Type Strains, Phase IV (KMG-IV): sequencing the most valuable type-strain genomes for metagenomic binning, comparative biology and taxonomic classification.</title>
        <authorList>
            <person name="Goeker M."/>
        </authorList>
    </citation>
    <scope>NUCLEOTIDE SEQUENCE [LARGE SCALE GENOMIC DNA]</scope>
    <source>
        <strain evidence="1 2">DSM 46876</strain>
    </source>
</reference>
<dbReference type="Pfam" id="PF04445">
    <property type="entry name" value="SAM_MT"/>
    <property type="match status" value="1"/>
</dbReference>
<dbReference type="RefSeq" id="WP_307254308.1">
    <property type="nucleotide sequence ID" value="NZ_JAUSUV010000013.1"/>
</dbReference>